<accession>A0ABR1M357</accession>
<dbReference type="Pfam" id="PF06985">
    <property type="entry name" value="HET"/>
    <property type="match status" value="1"/>
</dbReference>
<dbReference type="InterPro" id="IPR010730">
    <property type="entry name" value="HET"/>
</dbReference>
<name>A0ABR1M357_9PEZI</name>
<gene>
    <name evidence="2" type="ORF">J3D65DRAFT_196180</name>
</gene>
<dbReference type="PANTHER" id="PTHR33112">
    <property type="entry name" value="DOMAIN PROTEIN, PUTATIVE-RELATED"/>
    <property type="match status" value="1"/>
</dbReference>
<comment type="caution">
    <text evidence="2">The sequence shown here is derived from an EMBL/GenBank/DDBJ whole genome shotgun (WGS) entry which is preliminary data.</text>
</comment>
<evidence type="ECO:0000313" key="3">
    <source>
        <dbReference type="Proteomes" id="UP001360953"/>
    </source>
</evidence>
<evidence type="ECO:0000313" key="2">
    <source>
        <dbReference type="EMBL" id="KAK7542023.1"/>
    </source>
</evidence>
<organism evidence="2 3">
    <name type="scientific">Phyllosticta citribraziliensis</name>
    <dbReference type="NCBI Taxonomy" id="989973"/>
    <lineage>
        <taxon>Eukaryota</taxon>
        <taxon>Fungi</taxon>
        <taxon>Dikarya</taxon>
        <taxon>Ascomycota</taxon>
        <taxon>Pezizomycotina</taxon>
        <taxon>Dothideomycetes</taxon>
        <taxon>Dothideomycetes incertae sedis</taxon>
        <taxon>Botryosphaeriales</taxon>
        <taxon>Phyllostictaceae</taxon>
        <taxon>Phyllosticta</taxon>
    </lineage>
</organism>
<dbReference type="GeneID" id="92027291"/>
<dbReference type="RefSeq" id="XP_066658316.1">
    <property type="nucleotide sequence ID" value="XM_066794385.1"/>
</dbReference>
<sequence>MQDPSSDRKYEDQDGNRYMQDVHIYSSREEPILEDHEPMINWKNVRSWLDHAPAIPPLRQPPPGFRLVDVMDKKVVPAPSQPFDYVCLSYVWGDRGEDLLASSSNIDELQQDNSLAGSMVPATIQDAMTACQHLGQRYLWVDRLCILQDDDSGSPQREKQAQIEKMGEIYHHAVVTLAAVEGTSVAHGLHGVSSRLPLKMGEDGMRVYFLRASIWAKRGWTFQEAILSRRLILFTAQDALLEDERDIGLQTTTNRYLASDYSAFHGAIDYREAIEKYTSRALSDPKDAINAFSGACNHLFGHHKFGLPMIDFDGAVCWAPTRLFANHAHRKVRRSSFPSWSWASTVKHVSFSFNQPVISVASWVFIDVDAHGNACMVYPKPRIPKEELVVPRRLTDRYVNQMHLVTMACQLGCMFMKPPHIQSMKRDFEEFKKDFQDEEGFAVIWPSYEEFWAACRGINLLDPQAQPSYLAEFSEEQRALATFPGRLLAASQIVSLSLRPRKKSDKRGADFIIHRDGHWIGICGFDDLETDADKAEQDVCFFALSVATSRYGRFPGSGFFGNFNEDLNKFDNVFEEQWSSFNDSMRTKLRADVMNVIAIEQRPEGDAVFRRLGFGIILLAEWFKLERERRSIVLE</sequence>
<evidence type="ECO:0000259" key="1">
    <source>
        <dbReference type="Pfam" id="PF06985"/>
    </source>
</evidence>
<proteinExistence type="predicted"/>
<dbReference type="EMBL" id="JBBPEH010000002">
    <property type="protein sequence ID" value="KAK7542023.1"/>
    <property type="molecule type" value="Genomic_DNA"/>
</dbReference>
<feature type="domain" description="Heterokaryon incompatibility" evidence="1">
    <location>
        <begin position="85"/>
        <end position="224"/>
    </location>
</feature>
<dbReference type="Proteomes" id="UP001360953">
    <property type="component" value="Unassembled WGS sequence"/>
</dbReference>
<protein>
    <submittedName>
        <fullName evidence="2">Heterokaryon incompatibility protein-domain-containing protein</fullName>
    </submittedName>
</protein>
<reference evidence="2 3" key="1">
    <citation type="submission" date="2024-04" db="EMBL/GenBank/DDBJ databases">
        <title>Phyllosticta paracitricarpa is synonymous to the EU quarantine fungus P. citricarpa based on phylogenomic analyses.</title>
        <authorList>
            <consortium name="Lawrence Berkeley National Laboratory"/>
            <person name="Van ingen-buijs V.A."/>
            <person name="Van westerhoven A.C."/>
            <person name="Haridas S."/>
            <person name="Skiadas P."/>
            <person name="Martin F."/>
            <person name="Groenewald J.Z."/>
            <person name="Crous P.W."/>
            <person name="Seidl M.F."/>
        </authorList>
    </citation>
    <scope>NUCLEOTIDE SEQUENCE [LARGE SCALE GENOMIC DNA]</scope>
    <source>
        <strain evidence="2 3">CPC 17464</strain>
    </source>
</reference>
<keyword evidence="3" id="KW-1185">Reference proteome</keyword>
<dbReference type="PANTHER" id="PTHR33112:SF12">
    <property type="entry name" value="HETEROKARYON INCOMPATIBILITY DOMAIN-CONTAINING PROTEIN"/>
    <property type="match status" value="1"/>
</dbReference>